<evidence type="ECO:0000256" key="5">
    <source>
        <dbReference type="ARBA" id="ARBA00023152"/>
    </source>
</evidence>
<name>A0A7M1LEF0_9BACT</name>
<comment type="similarity">
    <text evidence="2 8">Belongs to the GPI family.</text>
</comment>
<evidence type="ECO:0000256" key="1">
    <source>
        <dbReference type="ARBA" id="ARBA00004926"/>
    </source>
</evidence>
<dbReference type="GO" id="GO:0006096">
    <property type="term" value="P:glycolytic process"/>
    <property type="evidence" value="ECO:0007669"/>
    <property type="project" value="UniProtKB-UniPathway"/>
</dbReference>
<dbReference type="GO" id="GO:0051156">
    <property type="term" value="P:glucose 6-phosphate metabolic process"/>
    <property type="evidence" value="ECO:0007669"/>
    <property type="project" value="TreeGrafter"/>
</dbReference>
<evidence type="ECO:0000256" key="3">
    <source>
        <dbReference type="ARBA" id="ARBA00011952"/>
    </source>
</evidence>
<proteinExistence type="inferred from homology"/>
<evidence type="ECO:0000256" key="8">
    <source>
        <dbReference type="RuleBase" id="RU000612"/>
    </source>
</evidence>
<dbReference type="CDD" id="cd05015">
    <property type="entry name" value="SIS_PGI_1"/>
    <property type="match status" value="1"/>
</dbReference>
<accession>A0A7M1LEF0</accession>
<dbReference type="Proteomes" id="UP000594749">
    <property type="component" value="Chromosome"/>
</dbReference>
<evidence type="ECO:0000256" key="4">
    <source>
        <dbReference type="ARBA" id="ARBA00022432"/>
    </source>
</evidence>
<evidence type="ECO:0000313" key="10">
    <source>
        <dbReference type="Proteomes" id="UP000594749"/>
    </source>
</evidence>
<sequence length="403" mass="45448">MVKNSLNFSTVPFENIDEFARRINDEFESGKVGYFHLPKGSKKLIEKASVIAGEYEYESVVVIGMGGSSLGTKALYTLLKDKAKLKAYFLDNLDIATCKSVLGSINFNKTLFFVVSKSGTTIETITIFKYIIDKFGIKNFKENFIFITDPDSNLEHFAEKHNARIFHIPANVGGRFSVFSAAGIVPLLFLGIDTKEILKGAKACKKSFFDEKDDSILQKAYHFVTHKSAKTNVLFSYGDKFTHFNEWYVQLWAESLGKRCEYKRVGLTPISLIGSRDQHSFLQLIMDGTKDKTVTFIKVLDWADKDSASNLSLEFLDSCDFTNGLNISEVLNLQCDSTMRAVINEGISTDLITLEKIDEWHCGYLIYYYMLLTSAAGIMLNINTYDQPGVEVGKRILKMMLSK</sequence>
<dbReference type="Pfam" id="PF00342">
    <property type="entry name" value="PGI"/>
    <property type="match status" value="1"/>
</dbReference>
<dbReference type="InterPro" id="IPR035476">
    <property type="entry name" value="SIS_PGI_1"/>
</dbReference>
<keyword evidence="4 8" id="KW-0312">Gluconeogenesis</keyword>
<organism evidence="9 10">
    <name type="scientific">Campylobacter corcagiensis</name>
    <dbReference type="NCBI Taxonomy" id="1448857"/>
    <lineage>
        <taxon>Bacteria</taxon>
        <taxon>Pseudomonadati</taxon>
        <taxon>Campylobacterota</taxon>
        <taxon>Epsilonproteobacteria</taxon>
        <taxon>Campylobacterales</taxon>
        <taxon>Campylobacteraceae</taxon>
        <taxon>Campylobacter</taxon>
    </lineage>
</organism>
<dbReference type="InterPro" id="IPR001672">
    <property type="entry name" value="G6P_Isomerase"/>
</dbReference>
<evidence type="ECO:0000256" key="2">
    <source>
        <dbReference type="ARBA" id="ARBA00006604"/>
    </source>
</evidence>
<dbReference type="InterPro" id="IPR035482">
    <property type="entry name" value="SIS_PGI_2"/>
</dbReference>
<evidence type="ECO:0000313" key="9">
    <source>
        <dbReference type="EMBL" id="QOQ86711.1"/>
    </source>
</evidence>
<dbReference type="OrthoDB" id="140919at2"/>
<keyword evidence="5 8" id="KW-0324">Glycolysis</keyword>
<dbReference type="PROSITE" id="PS00174">
    <property type="entry name" value="P_GLUCOSE_ISOMERASE_2"/>
    <property type="match status" value="1"/>
</dbReference>
<reference evidence="9 10" key="1">
    <citation type="submission" date="2020-10" db="EMBL/GenBank/DDBJ databases">
        <title>Campylobacter and Helicobacter PacBio genomes.</title>
        <authorList>
            <person name="Lane C."/>
        </authorList>
    </citation>
    <scope>NUCLEOTIDE SEQUENCE [LARGE SCALE GENOMIC DNA]</scope>
    <source>
        <strain evidence="9 10">2016D-0077</strain>
    </source>
</reference>
<evidence type="ECO:0000256" key="6">
    <source>
        <dbReference type="ARBA" id="ARBA00023235"/>
    </source>
</evidence>
<dbReference type="PRINTS" id="PR00662">
    <property type="entry name" value="G6PISOMERASE"/>
</dbReference>
<dbReference type="EC" id="5.3.1.9" evidence="3 8"/>
<dbReference type="SUPFAM" id="SSF53697">
    <property type="entry name" value="SIS domain"/>
    <property type="match status" value="1"/>
</dbReference>
<dbReference type="GO" id="GO:0097367">
    <property type="term" value="F:carbohydrate derivative binding"/>
    <property type="evidence" value="ECO:0007669"/>
    <property type="project" value="InterPro"/>
</dbReference>
<evidence type="ECO:0000256" key="7">
    <source>
        <dbReference type="ARBA" id="ARBA00029321"/>
    </source>
</evidence>
<comment type="pathway">
    <text evidence="1 8">Carbohydrate degradation; glycolysis; D-glyceraldehyde 3-phosphate and glycerone phosphate from D-glucose: step 2/4.</text>
</comment>
<dbReference type="InterPro" id="IPR018189">
    <property type="entry name" value="Phosphoglucose_isomerase_CS"/>
</dbReference>
<dbReference type="Gene3D" id="3.40.50.10490">
    <property type="entry name" value="Glucose-6-phosphate isomerase like protein, domain 1"/>
    <property type="match status" value="2"/>
</dbReference>
<dbReference type="PANTHER" id="PTHR11469:SF1">
    <property type="entry name" value="GLUCOSE-6-PHOSPHATE ISOMERASE"/>
    <property type="match status" value="1"/>
</dbReference>
<dbReference type="CDD" id="cd05016">
    <property type="entry name" value="SIS_PGI_2"/>
    <property type="match status" value="1"/>
</dbReference>
<dbReference type="AlphaFoldDB" id="A0A7M1LEF0"/>
<dbReference type="PROSITE" id="PS51463">
    <property type="entry name" value="P_GLUCOSE_ISOMERASE_3"/>
    <property type="match status" value="1"/>
</dbReference>
<dbReference type="UniPathway" id="UPA00109">
    <property type="reaction ID" value="UER00181"/>
</dbReference>
<dbReference type="EMBL" id="CP063078">
    <property type="protein sequence ID" value="QOQ86711.1"/>
    <property type="molecule type" value="Genomic_DNA"/>
</dbReference>
<comment type="catalytic activity">
    <reaction evidence="7 8">
        <text>alpha-D-glucose 6-phosphate = beta-D-fructose 6-phosphate</text>
        <dbReference type="Rhea" id="RHEA:11816"/>
        <dbReference type="ChEBI" id="CHEBI:57634"/>
        <dbReference type="ChEBI" id="CHEBI:58225"/>
        <dbReference type="EC" id="5.3.1.9"/>
    </reaction>
</comment>
<keyword evidence="10" id="KW-1185">Reference proteome</keyword>
<dbReference type="RefSeq" id="WP_025803711.1">
    <property type="nucleotide sequence ID" value="NZ_CP053842.1"/>
</dbReference>
<dbReference type="NCBIfam" id="NF003016">
    <property type="entry name" value="PRK03868.1"/>
    <property type="match status" value="1"/>
</dbReference>
<dbReference type="PANTHER" id="PTHR11469">
    <property type="entry name" value="GLUCOSE-6-PHOSPHATE ISOMERASE"/>
    <property type="match status" value="1"/>
</dbReference>
<dbReference type="GO" id="GO:0006094">
    <property type="term" value="P:gluconeogenesis"/>
    <property type="evidence" value="ECO:0007669"/>
    <property type="project" value="UniProtKB-KW"/>
</dbReference>
<dbReference type="PROSITE" id="PS00765">
    <property type="entry name" value="P_GLUCOSE_ISOMERASE_1"/>
    <property type="match status" value="1"/>
</dbReference>
<dbReference type="GO" id="GO:0004347">
    <property type="term" value="F:glucose-6-phosphate isomerase activity"/>
    <property type="evidence" value="ECO:0007669"/>
    <property type="project" value="UniProtKB-EC"/>
</dbReference>
<dbReference type="GO" id="GO:0005829">
    <property type="term" value="C:cytosol"/>
    <property type="evidence" value="ECO:0007669"/>
    <property type="project" value="TreeGrafter"/>
</dbReference>
<protein>
    <recommendedName>
        <fullName evidence="3 8">Glucose-6-phosphate isomerase</fullName>
        <ecNumber evidence="3 8">5.3.1.9</ecNumber>
    </recommendedName>
</protein>
<dbReference type="InterPro" id="IPR046348">
    <property type="entry name" value="SIS_dom_sf"/>
</dbReference>
<keyword evidence="6 8" id="KW-0413">Isomerase</keyword>
<gene>
    <name evidence="9" type="ORF">IMC76_05640</name>
</gene>
<dbReference type="GO" id="GO:0048029">
    <property type="term" value="F:monosaccharide binding"/>
    <property type="evidence" value="ECO:0007669"/>
    <property type="project" value="TreeGrafter"/>
</dbReference>